<proteinExistence type="inferred from homology"/>
<evidence type="ECO:0000313" key="11">
    <source>
        <dbReference type="EnsemblMetazoa" id="CLYHEMP016299.1"/>
    </source>
</evidence>
<feature type="DNA-binding region" description="Homeobox" evidence="7">
    <location>
        <begin position="120"/>
        <end position="179"/>
    </location>
</feature>
<evidence type="ECO:0000256" key="7">
    <source>
        <dbReference type="PROSITE-ProRule" id="PRU00108"/>
    </source>
</evidence>
<dbReference type="Proteomes" id="UP000594262">
    <property type="component" value="Unplaced"/>
</dbReference>
<feature type="region of interest" description="Disordered" evidence="9">
    <location>
        <begin position="203"/>
        <end position="278"/>
    </location>
</feature>
<name>A0A7M5X2P8_9CNID</name>
<evidence type="ECO:0000256" key="4">
    <source>
        <dbReference type="ARBA" id="ARBA00023125"/>
    </source>
</evidence>
<evidence type="ECO:0000256" key="8">
    <source>
        <dbReference type="RuleBase" id="RU000682"/>
    </source>
</evidence>
<dbReference type="Pfam" id="PF00046">
    <property type="entry name" value="Homeodomain"/>
    <property type="match status" value="1"/>
</dbReference>
<feature type="compositionally biased region" description="Low complexity" evidence="9">
    <location>
        <begin position="209"/>
        <end position="223"/>
    </location>
</feature>
<comment type="subcellular location">
    <subcellularLocation>
        <location evidence="1 7 8">Nucleus</location>
    </subcellularLocation>
</comment>
<dbReference type="CDD" id="cd00086">
    <property type="entry name" value="homeodomain"/>
    <property type="match status" value="1"/>
</dbReference>
<keyword evidence="6 7" id="KW-0539">Nucleus</keyword>
<dbReference type="GO" id="GO:0005634">
    <property type="term" value="C:nucleus"/>
    <property type="evidence" value="ECO:0007669"/>
    <property type="project" value="UniProtKB-SubCell"/>
</dbReference>
<dbReference type="GO" id="GO:0000978">
    <property type="term" value="F:RNA polymerase II cis-regulatory region sequence-specific DNA binding"/>
    <property type="evidence" value="ECO:0007669"/>
    <property type="project" value="TreeGrafter"/>
</dbReference>
<keyword evidence="3" id="KW-0217">Developmental protein</keyword>
<dbReference type="GO" id="GO:0000981">
    <property type="term" value="F:DNA-binding transcription factor activity, RNA polymerase II-specific"/>
    <property type="evidence" value="ECO:0007669"/>
    <property type="project" value="InterPro"/>
</dbReference>
<dbReference type="PANTHER" id="PTHR45882:SF3">
    <property type="entry name" value="PITUITARY HOMEOBOX HOMOLOG PTX1"/>
    <property type="match status" value="1"/>
</dbReference>
<dbReference type="FunFam" id="1.10.10.60:FF:000679">
    <property type="entry name" value="Homeobox protein aristaless"/>
    <property type="match status" value="1"/>
</dbReference>
<feature type="compositionally biased region" description="Polar residues" evidence="9">
    <location>
        <begin position="313"/>
        <end position="333"/>
    </location>
</feature>
<protein>
    <recommendedName>
        <fullName evidence="10">Homeobox domain-containing protein</fullName>
    </recommendedName>
</protein>
<keyword evidence="12" id="KW-1185">Reference proteome</keyword>
<accession>A0A7M5X2P8</accession>
<evidence type="ECO:0000256" key="6">
    <source>
        <dbReference type="ARBA" id="ARBA00023242"/>
    </source>
</evidence>
<keyword evidence="4 7" id="KW-0238">DNA-binding</keyword>
<feature type="region of interest" description="Disordered" evidence="9">
    <location>
        <begin position="311"/>
        <end position="333"/>
    </location>
</feature>
<dbReference type="InterPro" id="IPR017970">
    <property type="entry name" value="Homeobox_CS"/>
</dbReference>
<dbReference type="GO" id="GO:0009653">
    <property type="term" value="P:anatomical structure morphogenesis"/>
    <property type="evidence" value="ECO:0007669"/>
    <property type="project" value="TreeGrafter"/>
</dbReference>
<dbReference type="PROSITE" id="PS00027">
    <property type="entry name" value="HOMEOBOX_1"/>
    <property type="match status" value="1"/>
</dbReference>
<dbReference type="AlphaFoldDB" id="A0A7M5X2P8"/>
<evidence type="ECO:0000256" key="9">
    <source>
        <dbReference type="SAM" id="MobiDB-lite"/>
    </source>
</evidence>
<evidence type="ECO:0000256" key="1">
    <source>
        <dbReference type="ARBA" id="ARBA00004123"/>
    </source>
</evidence>
<evidence type="ECO:0000256" key="2">
    <source>
        <dbReference type="ARBA" id="ARBA00006503"/>
    </source>
</evidence>
<dbReference type="InterPro" id="IPR001356">
    <property type="entry name" value="HD"/>
</dbReference>
<dbReference type="GeneID" id="136820297"/>
<comment type="similarity">
    <text evidence="2">Belongs to the paired homeobox family. Bicoid subfamily.</text>
</comment>
<dbReference type="SMART" id="SM00389">
    <property type="entry name" value="HOX"/>
    <property type="match status" value="1"/>
</dbReference>
<dbReference type="PANTHER" id="PTHR45882">
    <property type="entry name" value="PITUITARY HOMEOBOX HOMOLOG PTX1"/>
    <property type="match status" value="1"/>
</dbReference>
<dbReference type="SUPFAM" id="SSF46689">
    <property type="entry name" value="Homeodomain-like"/>
    <property type="match status" value="1"/>
</dbReference>
<organism evidence="11 12">
    <name type="scientific">Clytia hemisphaerica</name>
    <dbReference type="NCBI Taxonomy" id="252671"/>
    <lineage>
        <taxon>Eukaryota</taxon>
        <taxon>Metazoa</taxon>
        <taxon>Cnidaria</taxon>
        <taxon>Hydrozoa</taxon>
        <taxon>Hydroidolina</taxon>
        <taxon>Leptothecata</taxon>
        <taxon>Obeliida</taxon>
        <taxon>Clytiidae</taxon>
        <taxon>Clytia</taxon>
    </lineage>
</organism>
<evidence type="ECO:0000259" key="10">
    <source>
        <dbReference type="PROSITE" id="PS50071"/>
    </source>
</evidence>
<dbReference type="Gene3D" id="1.10.10.60">
    <property type="entry name" value="Homeodomain-like"/>
    <property type="match status" value="1"/>
</dbReference>
<keyword evidence="5 7" id="KW-0371">Homeobox</keyword>
<evidence type="ECO:0000256" key="5">
    <source>
        <dbReference type="ARBA" id="ARBA00023155"/>
    </source>
</evidence>
<dbReference type="EnsemblMetazoa" id="CLYHEMT016299.1">
    <property type="protein sequence ID" value="CLYHEMP016299.1"/>
    <property type="gene ID" value="CLYHEMG016299"/>
</dbReference>
<feature type="compositionally biased region" description="Polar residues" evidence="9">
    <location>
        <begin position="227"/>
        <end position="258"/>
    </location>
</feature>
<dbReference type="OrthoDB" id="6159439at2759"/>
<reference evidence="11" key="1">
    <citation type="submission" date="2021-01" db="UniProtKB">
        <authorList>
            <consortium name="EnsemblMetazoa"/>
        </authorList>
    </citation>
    <scope>IDENTIFICATION</scope>
</reference>
<dbReference type="PROSITE" id="PS50071">
    <property type="entry name" value="HOMEOBOX_2"/>
    <property type="match status" value="1"/>
</dbReference>
<dbReference type="InterPro" id="IPR009057">
    <property type="entry name" value="Homeodomain-like_sf"/>
</dbReference>
<feature type="domain" description="Homeobox" evidence="10">
    <location>
        <begin position="118"/>
        <end position="178"/>
    </location>
</feature>
<sequence>MSFGPSPSIIMMPERLQAFNMISGNLSGGSGGSAGGPQYPPLHGANVPPIGVPPLVVPSDENNNGVFKMCGTTAGGSTPSITSSLQNLKKMENIHQQNEIDKQKSNDVDGSDCGNIDHRIRRQRTHFTVTQLQKLESFFARNRYPDMAMREDIAQWCSLTESRVRIWFKNRRAKWRKKERHLEQRPDMFPDFSSPYRLEPPSIYDRRVPMPSYTPTYPTHTPPLIGASSSRSPPLPHNYQQSSHSWYNSPDHSANHNLSGPGLSQRHSPPYNPTGGLYNYQDPIRNNYLSTCPQQTVSTPQIGNRDNDLVSPISLSPRTPTHTFSPQGGNFHM</sequence>
<evidence type="ECO:0000256" key="3">
    <source>
        <dbReference type="ARBA" id="ARBA00022473"/>
    </source>
</evidence>
<dbReference type="RefSeq" id="XP_066932591.1">
    <property type="nucleotide sequence ID" value="XM_067076490.1"/>
</dbReference>
<evidence type="ECO:0000313" key="12">
    <source>
        <dbReference type="Proteomes" id="UP000594262"/>
    </source>
</evidence>